<dbReference type="Proteomes" id="UP001162156">
    <property type="component" value="Unassembled WGS sequence"/>
</dbReference>
<name>A0AAV8ZTT4_9CUCU</name>
<organism evidence="1 2">
    <name type="scientific">Rhamnusium bicolor</name>
    <dbReference type="NCBI Taxonomy" id="1586634"/>
    <lineage>
        <taxon>Eukaryota</taxon>
        <taxon>Metazoa</taxon>
        <taxon>Ecdysozoa</taxon>
        <taxon>Arthropoda</taxon>
        <taxon>Hexapoda</taxon>
        <taxon>Insecta</taxon>
        <taxon>Pterygota</taxon>
        <taxon>Neoptera</taxon>
        <taxon>Endopterygota</taxon>
        <taxon>Coleoptera</taxon>
        <taxon>Polyphaga</taxon>
        <taxon>Cucujiformia</taxon>
        <taxon>Chrysomeloidea</taxon>
        <taxon>Cerambycidae</taxon>
        <taxon>Lepturinae</taxon>
        <taxon>Rhagiini</taxon>
        <taxon>Rhamnusium</taxon>
    </lineage>
</organism>
<gene>
    <name evidence="1" type="ORF">NQ314_000865</name>
</gene>
<reference evidence="1" key="1">
    <citation type="journal article" date="2023" name="Insect Mol. Biol.">
        <title>Genome sequencing provides insights into the evolution of gene families encoding plant cell wall-degrading enzymes in longhorned beetles.</title>
        <authorList>
            <person name="Shin N.R."/>
            <person name="Okamura Y."/>
            <person name="Kirsch R."/>
            <person name="Pauchet Y."/>
        </authorList>
    </citation>
    <scope>NUCLEOTIDE SEQUENCE</scope>
    <source>
        <strain evidence="1">RBIC_L_NR</strain>
    </source>
</reference>
<protein>
    <submittedName>
        <fullName evidence="1">Uncharacterized protein</fullName>
    </submittedName>
</protein>
<sequence length="220" mass="25224">MSKKTGGNTTNVMSRALNYKFLRRLTTYFQSRKNNVCLPVNNIKTYISKGGKLFVSSQIFSSGLKNESITKIDVEDGLRKACEEGDAAVIKLLDQLKEFVIIVSQEYRCCMIKQIEITQTASNVGPFSEVWDELPRYRTLADELNKELIEYMTLFKTIGQMAQEESLARFVTGSSGNLQSVSVKYNELEVLLQREFEENKKFEVELLRIKRDSILKSFVK</sequence>
<evidence type="ECO:0000313" key="2">
    <source>
        <dbReference type="Proteomes" id="UP001162156"/>
    </source>
</evidence>
<dbReference type="AlphaFoldDB" id="A0AAV8ZTT4"/>
<evidence type="ECO:0000313" key="1">
    <source>
        <dbReference type="EMBL" id="KAJ8971133.1"/>
    </source>
</evidence>
<keyword evidence="2" id="KW-1185">Reference proteome</keyword>
<comment type="caution">
    <text evidence="1">The sequence shown here is derived from an EMBL/GenBank/DDBJ whole genome shotgun (WGS) entry which is preliminary data.</text>
</comment>
<accession>A0AAV8ZTT4</accession>
<dbReference type="EMBL" id="JANEYF010000250">
    <property type="protein sequence ID" value="KAJ8971133.1"/>
    <property type="molecule type" value="Genomic_DNA"/>
</dbReference>
<proteinExistence type="predicted"/>